<protein>
    <submittedName>
        <fullName evidence="1">Uncharacterized protein</fullName>
    </submittedName>
</protein>
<evidence type="ECO:0000313" key="1">
    <source>
        <dbReference type="EMBL" id="KAJ8906028.1"/>
    </source>
</evidence>
<sequence length="370" mass="41552">MGDEVTTEEASDLDLLVHKVVWEARQHEKSRLSSAIERDLTVLNRLKERAATELRRGGKHLGTIASTLLSSEYADPFTVLEIGSELAQAAPELLDAALAELGNEPQAALALCLGADENLSWASSSRLQSLISRAPESIPQSLARYFFSRRREKSFQLDFGSSHSDESPPETVRPASRCHLRDERASPEALCSDMRGKRTKLMEPYTNLSRVLVLAVLLAYEALDPLGLERICEENNLYKSSIVSEQFSSLTLAEAARFRLLHAGIASGHLPRTLVRPLSRKFDPVSQRKRESSRAIRSYLNLCSESGTVPDLKMLVEVVEAAIVDRPEVESFFEEYEAYFGLPDEPLTVGERWDNLIDAHRRKRHRRIKL</sequence>
<keyword evidence="2" id="KW-1185">Reference proteome</keyword>
<accession>A0AAV8UWP7</accession>
<proteinExistence type="predicted"/>
<name>A0AAV8UWP7_9RHOD</name>
<gene>
    <name evidence="1" type="ORF">NDN08_002528</name>
</gene>
<dbReference type="AlphaFoldDB" id="A0AAV8UWP7"/>
<comment type="caution">
    <text evidence="1">The sequence shown here is derived from an EMBL/GenBank/DDBJ whole genome shotgun (WGS) entry which is preliminary data.</text>
</comment>
<organism evidence="1 2">
    <name type="scientific">Rhodosorus marinus</name>
    <dbReference type="NCBI Taxonomy" id="101924"/>
    <lineage>
        <taxon>Eukaryota</taxon>
        <taxon>Rhodophyta</taxon>
        <taxon>Stylonematophyceae</taxon>
        <taxon>Stylonematales</taxon>
        <taxon>Stylonemataceae</taxon>
        <taxon>Rhodosorus</taxon>
    </lineage>
</organism>
<reference evidence="1 2" key="1">
    <citation type="journal article" date="2023" name="Nat. Commun.">
        <title>Origin of minicircular mitochondrial genomes in red algae.</title>
        <authorList>
            <person name="Lee Y."/>
            <person name="Cho C.H."/>
            <person name="Lee Y.M."/>
            <person name="Park S.I."/>
            <person name="Yang J.H."/>
            <person name="West J.A."/>
            <person name="Bhattacharya D."/>
            <person name="Yoon H.S."/>
        </authorList>
    </citation>
    <scope>NUCLEOTIDE SEQUENCE [LARGE SCALE GENOMIC DNA]</scope>
    <source>
        <strain evidence="1 2">CCMP1338</strain>
        <tissue evidence="1">Whole cell</tissue>
    </source>
</reference>
<dbReference type="EMBL" id="JAMWBK010000004">
    <property type="protein sequence ID" value="KAJ8906028.1"/>
    <property type="molecule type" value="Genomic_DNA"/>
</dbReference>
<dbReference type="Proteomes" id="UP001157974">
    <property type="component" value="Unassembled WGS sequence"/>
</dbReference>
<evidence type="ECO:0000313" key="2">
    <source>
        <dbReference type="Proteomes" id="UP001157974"/>
    </source>
</evidence>